<accession>A0ABP4DJT7</accession>
<feature type="region of interest" description="Disordered" evidence="1">
    <location>
        <begin position="114"/>
        <end position="143"/>
    </location>
</feature>
<organism evidence="2 3">
    <name type="scientific">Streptomyces thermogriseus</name>
    <dbReference type="NCBI Taxonomy" id="75292"/>
    <lineage>
        <taxon>Bacteria</taxon>
        <taxon>Bacillati</taxon>
        <taxon>Actinomycetota</taxon>
        <taxon>Actinomycetes</taxon>
        <taxon>Kitasatosporales</taxon>
        <taxon>Streptomycetaceae</taxon>
        <taxon>Streptomyces</taxon>
    </lineage>
</organism>
<evidence type="ECO:0000256" key="1">
    <source>
        <dbReference type="SAM" id="MobiDB-lite"/>
    </source>
</evidence>
<proteinExistence type="predicted"/>
<dbReference type="EMBL" id="BAAAHU010000023">
    <property type="protein sequence ID" value="GAA1009888.1"/>
    <property type="molecule type" value="Genomic_DNA"/>
</dbReference>
<comment type="caution">
    <text evidence="2">The sequence shown here is derived from an EMBL/GenBank/DDBJ whole genome shotgun (WGS) entry which is preliminary data.</text>
</comment>
<keyword evidence="3" id="KW-1185">Reference proteome</keyword>
<evidence type="ECO:0000313" key="2">
    <source>
        <dbReference type="EMBL" id="GAA1009888.1"/>
    </source>
</evidence>
<dbReference type="Proteomes" id="UP001501072">
    <property type="component" value="Unassembled WGS sequence"/>
</dbReference>
<protein>
    <submittedName>
        <fullName evidence="2">Uncharacterized protein</fullName>
    </submittedName>
</protein>
<sequence>MVPIDTRAPVAVVCAWAALEWSVVPGHRYRPGQGRTCGTFACAVPGVHPLPQSRAPAAGAVLVPRPVGSAAMAGHGRKQVPLPCHAVKPDTRTLSVLPTTGRCALADEVVEARTGPDGWGALPPGRGTRGDAPPREEEADETWDLTPGEKIRHSLAGYCAALAEVSDR</sequence>
<gene>
    <name evidence="2" type="ORF">GCM10009564_26400</name>
</gene>
<name>A0ABP4DJT7_9ACTN</name>
<evidence type="ECO:0000313" key="3">
    <source>
        <dbReference type="Proteomes" id="UP001501072"/>
    </source>
</evidence>
<reference evidence="3" key="1">
    <citation type="journal article" date="2019" name="Int. J. Syst. Evol. Microbiol.">
        <title>The Global Catalogue of Microorganisms (GCM) 10K type strain sequencing project: providing services to taxonomists for standard genome sequencing and annotation.</title>
        <authorList>
            <consortium name="The Broad Institute Genomics Platform"/>
            <consortium name="The Broad Institute Genome Sequencing Center for Infectious Disease"/>
            <person name="Wu L."/>
            <person name="Ma J."/>
        </authorList>
    </citation>
    <scope>NUCLEOTIDE SEQUENCE [LARGE SCALE GENOMIC DNA]</scope>
    <source>
        <strain evidence="3">JCM 11269</strain>
    </source>
</reference>
<dbReference type="RefSeq" id="WP_346073008.1">
    <property type="nucleotide sequence ID" value="NZ_BAAAHU010000023.1"/>
</dbReference>